<feature type="compositionally biased region" description="Basic and acidic residues" evidence="1">
    <location>
        <begin position="361"/>
        <end position="373"/>
    </location>
</feature>
<feature type="compositionally biased region" description="Polar residues" evidence="1">
    <location>
        <begin position="234"/>
        <end position="250"/>
    </location>
</feature>
<sequence length="772" mass="81651">MSELFDSLNFPSQRSFGASPSQRATFGVASGSQSSSQTSEPGQNALKRTPFRGEGAVGSASTAPTSGTTPAKVWSAGAGAGGSSSVQRRPAGHVYWHASPSPSMAAAATCDDAGSHAQVSPLGTQAFKEELLRGQRRQDPTFRKSTSAEKRAKRRARGENEDESQHGDHDQRTRKAARQSKRGGGSSLGNQRKQGLGLELESFLANLEGRLQLDDDDGNDDDSSQDTWSAEGAINSSMQRQPDQLMSKARSLSQDMPLLSHRRVTHDKSVETDGASFGPPHQDDVTGNRISNGAARGSWTKTASSPCLGRLSACHQQHGCLTAARSLGQPLLHASKIGVEVEPRDVFANDMKQMDAINENHDGKGAIPVEDRPPLQPVNTQRNSASPAKGVAQKQNAQRVLASEFKQQEQKPLQGVRRSARTPVKAASTSALQIRPTAPCLDEEAKSLRSSAAPSQLLRHGSAATTSISSGRSLGVGLSRAKSGPMMTTRSRVGLSRSSSSHQRATHMHGPSPDAVAAVEDRLSSSPTKARSGPGAPFKRPSRVPSTASMKRKSCKSEVVVISDDSDEDTAGWQSPTSKGHIGAAPARSTAVDTFEEDGTTGKGHHHDLGPVQANHVDTQKGSKEALSNAQDGAVAADEVIRHVSKTRACFGEMSKGLEGIERGEKGSNTASRASRSPDKALRSSIANPKPRIIGGGPSNATTPLRKRRGPAAVSGEDAAQAETTTTDSRNKETGGREASRQQQQQQQPGSDDSFEMEHLTELDEMLTAIGC</sequence>
<dbReference type="RefSeq" id="XP_025376615.1">
    <property type="nucleotide sequence ID" value="XM_025522127.1"/>
</dbReference>
<dbReference type="AlphaFoldDB" id="A0A316YJ18"/>
<keyword evidence="3" id="KW-1185">Reference proteome</keyword>
<dbReference type="InParanoid" id="A0A316YJ18"/>
<feature type="compositionally biased region" description="Low complexity" evidence="1">
    <location>
        <begin position="30"/>
        <end position="39"/>
    </location>
</feature>
<feature type="compositionally biased region" description="Basic and acidic residues" evidence="1">
    <location>
        <begin position="127"/>
        <end position="150"/>
    </location>
</feature>
<proteinExistence type="predicted"/>
<reference evidence="2 3" key="1">
    <citation type="journal article" date="2018" name="Mol. Biol. Evol.">
        <title>Broad Genomic Sampling Reveals a Smut Pathogenic Ancestry of the Fungal Clade Ustilaginomycotina.</title>
        <authorList>
            <person name="Kijpornyongpan T."/>
            <person name="Mondo S.J."/>
            <person name="Barry K."/>
            <person name="Sandor L."/>
            <person name="Lee J."/>
            <person name="Lipzen A."/>
            <person name="Pangilinan J."/>
            <person name="LaButti K."/>
            <person name="Hainaut M."/>
            <person name="Henrissat B."/>
            <person name="Grigoriev I.V."/>
            <person name="Spatafora J.W."/>
            <person name="Aime M.C."/>
        </authorList>
    </citation>
    <scope>NUCLEOTIDE SEQUENCE [LARGE SCALE GENOMIC DNA]</scope>
    <source>
        <strain evidence="2 3">MCA 4198</strain>
    </source>
</reference>
<feature type="compositionally biased region" description="Acidic residues" evidence="1">
    <location>
        <begin position="214"/>
        <end position="224"/>
    </location>
</feature>
<evidence type="ECO:0000313" key="2">
    <source>
        <dbReference type="EMBL" id="PWN89417.1"/>
    </source>
</evidence>
<feature type="compositionally biased region" description="Basic and acidic residues" evidence="1">
    <location>
        <begin position="729"/>
        <end position="740"/>
    </location>
</feature>
<feature type="region of interest" description="Disordered" evidence="1">
    <location>
        <begin position="661"/>
        <end position="765"/>
    </location>
</feature>
<protein>
    <submittedName>
        <fullName evidence="2">Uncharacterized protein</fullName>
    </submittedName>
</protein>
<evidence type="ECO:0000313" key="3">
    <source>
        <dbReference type="Proteomes" id="UP000245768"/>
    </source>
</evidence>
<feature type="region of interest" description="Disordered" evidence="1">
    <location>
        <begin position="212"/>
        <end position="250"/>
    </location>
</feature>
<feature type="region of interest" description="Disordered" evidence="1">
    <location>
        <begin position="443"/>
        <end position="635"/>
    </location>
</feature>
<accession>A0A316YJ18</accession>
<feature type="compositionally biased region" description="Low complexity" evidence="1">
    <location>
        <begin position="57"/>
        <end position="77"/>
    </location>
</feature>
<organism evidence="2 3">
    <name type="scientific">Acaromyces ingoldii</name>
    <dbReference type="NCBI Taxonomy" id="215250"/>
    <lineage>
        <taxon>Eukaryota</taxon>
        <taxon>Fungi</taxon>
        <taxon>Dikarya</taxon>
        <taxon>Basidiomycota</taxon>
        <taxon>Ustilaginomycotina</taxon>
        <taxon>Exobasidiomycetes</taxon>
        <taxon>Exobasidiales</taxon>
        <taxon>Cryptobasidiaceae</taxon>
        <taxon>Acaromyces</taxon>
    </lineage>
</organism>
<gene>
    <name evidence="2" type="ORF">FA10DRAFT_267986</name>
</gene>
<feature type="compositionally biased region" description="Low complexity" evidence="1">
    <location>
        <begin position="98"/>
        <end position="108"/>
    </location>
</feature>
<feature type="compositionally biased region" description="Polar residues" evidence="1">
    <location>
        <begin position="377"/>
        <end position="386"/>
    </location>
</feature>
<evidence type="ECO:0000256" key="1">
    <source>
        <dbReference type="SAM" id="MobiDB-lite"/>
    </source>
</evidence>
<dbReference type="EMBL" id="KZ819637">
    <property type="protein sequence ID" value="PWN89417.1"/>
    <property type="molecule type" value="Genomic_DNA"/>
</dbReference>
<name>A0A316YJ18_9BASI</name>
<feature type="compositionally biased region" description="Low complexity" evidence="1">
    <location>
        <begin position="467"/>
        <end position="480"/>
    </location>
</feature>
<feature type="region of interest" description="Disordered" evidence="1">
    <location>
        <begin position="1"/>
        <end position="195"/>
    </location>
</feature>
<dbReference type="GeneID" id="37044043"/>
<dbReference type="Proteomes" id="UP000245768">
    <property type="component" value="Unassembled WGS sequence"/>
</dbReference>
<feature type="region of interest" description="Disordered" evidence="1">
    <location>
        <begin position="361"/>
        <end position="391"/>
    </location>
</feature>
<feature type="compositionally biased region" description="Polar residues" evidence="1">
    <location>
        <begin position="9"/>
        <end position="24"/>
    </location>
</feature>
<feature type="region of interest" description="Disordered" evidence="1">
    <location>
        <begin position="270"/>
        <end position="302"/>
    </location>
</feature>
<feature type="compositionally biased region" description="Basic and acidic residues" evidence="1">
    <location>
        <begin position="157"/>
        <end position="173"/>
    </location>
</feature>
<feature type="region of interest" description="Disordered" evidence="1">
    <location>
        <begin position="405"/>
        <end position="430"/>
    </location>
</feature>
<feature type="compositionally biased region" description="Low complexity" evidence="1">
    <location>
        <begin position="490"/>
        <end position="503"/>
    </location>
</feature>